<gene>
    <name evidence="1" type="ORF">Pfra01_002661600</name>
</gene>
<evidence type="ECO:0000313" key="1">
    <source>
        <dbReference type="EMBL" id="GMF61135.1"/>
    </source>
</evidence>
<protein>
    <submittedName>
        <fullName evidence="1">Unnamed protein product</fullName>
    </submittedName>
</protein>
<dbReference type="Proteomes" id="UP001165121">
    <property type="component" value="Unassembled WGS sequence"/>
</dbReference>
<reference evidence="1" key="1">
    <citation type="submission" date="2023-04" db="EMBL/GenBank/DDBJ databases">
        <title>Phytophthora fragariaefolia NBRC 109709.</title>
        <authorList>
            <person name="Ichikawa N."/>
            <person name="Sato H."/>
            <person name="Tonouchi N."/>
        </authorList>
    </citation>
    <scope>NUCLEOTIDE SEQUENCE</scope>
    <source>
        <strain evidence="1">NBRC 109709</strain>
    </source>
</reference>
<evidence type="ECO:0000313" key="2">
    <source>
        <dbReference type="Proteomes" id="UP001165121"/>
    </source>
</evidence>
<comment type="caution">
    <text evidence="1">The sequence shown here is derived from an EMBL/GenBank/DDBJ whole genome shotgun (WGS) entry which is preliminary data.</text>
</comment>
<organism evidence="1 2">
    <name type="scientific">Phytophthora fragariaefolia</name>
    <dbReference type="NCBI Taxonomy" id="1490495"/>
    <lineage>
        <taxon>Eukaryota</taxon>
        <taxon>Sar</taxon>
        <taxon>Stramenopiles</taxon>
        <taxon>Oomycota</taxon>
        <taxon>Peronosporomycetes</taxon>
        <taxon>Peronosporales</taxon>
        <taxon>Peronosporaceae</taxon>
        <taxon>Phytophthora</taxon>
    </lineage>
</organism>
<dbReference type="EMBL" id="BSXT01005672">
    <property type="protein sequence ID" value="GMF61135.1"/>
    <property type="molecule type" value="Genomic_DNA"/>
</dbReference>
<proteinExistence type="predicted"/>
<name>A0A9W6YEX3_9STRA</name>
<keyword evidence="2" id="KW-1185">Reference proteome</keyword>
<accession>A0A9W6YEX3</accession>
<dbReference type="OrthoDB" id="88845at2759"/>
<dbReference type="AlphaFoldDB" id="A0A9W6YEX3"/>
<sequence length="105" mass="11710">MCSPATPTPYLQAGDIGIYNTFKDLLYMEINAWKGSDKVDSTVINSISAAGFADSYLDWHVAKHDVYGEQFCTSWEAADEDHEDMGNFNLDELHDALDDAVLIDE</sequence>